<comment type="similarity">
    <text evidence="1">Belongs to the universal ribosomal protein uS19 family.</text>
</comment>
<accession>A0A382NLZ8</accession>
<name>A0A382NLZ8_9ZZZZ</name>
<dbReference type="NCBIfam" id="TIGR01050">
    <property type="entry name" value="rpsS_bact"/>
    <property type="match status" value="1"/>
</dbReference>
<dbReference type="InterPro" id="IPR005732">
    <property type="entry name" value="Ribosomal_uS19_bac-type"/>
</dbReference>
<evidence type="ECO:0000256" key="6">
    <source>
        <dbReference type="SAM" id="MobiDB-lite"/>
    </source>
</evidence>
<dbReference type="GO" id="GO:0015935">
    <property type="term" value="C:small ribosomal subunit"/>
    <property type="evidence" value="ECO:0007669"/>
    <property type="project" value="InterPro"/>
</dbReference>
<evidence type="ECO:0000313" key="7">
    <source>
        <dbReference type="EMBL" id="SVC62214.1"/>
    </source>
</evidence>
<organism evidence="7">
    <name type="scientific">marine metagenome</name>
    <dbReference type="NCBI Taxonomy" id="408172"/>
    <lineage>
        <taxon>unclassified sequences</taxon>
        <taxon>metagenomes</taxon>
        <taxon>ecological metagenomes</taxon>
    </lineage>
</organism>
<dbReference type="PANTHER" id="PTHR11880:SF8">
    <property type="entry name" value="SMALL RIBOSOMAL SUBUNIT PROTEIN US19M"/>
    <property type="match status" value="1"/>
</dbReference>
<dbReference type="GO" id="GO:0006412">
    <property type="term" value="P:translation"/>
    <property type="evidence" value="ECO:0007669"/>
    <property type="project" value="InterPro"/>
</dbReference>
<evidence type="ECO:0000256" key="1">
    <source>
        <dbReference type="ARBA" id="ARBA00007345"/>
    </source>
</evidence>
<evidence type="ECO:0000256" key="4">
    <source>
        <dbReference type="ARBA" id="ARBA00022980"/>
    </source>
</evidence>
<dbReference type="PRINTS" id="PR00975">
    <property type="entry name" value="RIBOSOMALS19"/>
</dbReference>
<dbReference type="EMBL" id="UINC01101421">
    <property type="protein sequence ID" value="SVC62214.1"/>
    <property type="molecule type" value="Genomic_DNA"/>
</dbReference>
<evidence type="ECO:0008006" key="8">
    <source>
        <dbReference type="Google" id="ProtNLM"/>
    </source>
</evidence>
<dbReference type="InterPro" id="IPR023575">
    <property type="entry name" value="Ribosomal_uS19_SF"/>
</dbReference>
<dbReference type="Pfam" id="PF00203">
    <property type="entry name" value="Ribosomal_S19"/>
    <property type="match status" value="1"/>
</dbReference>
<dbReference type="InterPro" id="IPR002222">
    <property type="entry name" value="Ribosomal_uS19"/>
</dbReference>
<gene>
    <name evidence="7" type="ORF">METZ01_LOCUS315068</name>
</gene>
<dbReference type="GO" id="GO:0003735">
    <property type="term" value="F:structural constituent of ribosome"/>
    <property type="evidence" value="ECO:0007669"/>
    <property type="project" value="InterPro"/>
</dbReference>
<evidence type="ECO:0000256" key="3">
    <source>
        <dbReference type="ARBA" id="ARBA00022884"/>
    </source>
</evidence>
<keyword evidence="2" id="KW-0699">rRNA-binding</keyword>
<sequence>MARSVWKGPFVDPSLIKKIEKQKNTTKNMKPIKTWSRKSTIIPEFVGSSFLIHNGKKFISITISEDMVGHKLGEFSPTRQFSGHTPADKKAKQVAEQQSVAKKNLNEKK</sequence>
<dbReference type="PROSITE" id="PS00323">
    <property type="entry name" value="RIBOSOMAL_S19"/>
    <property type="match status" value="1"/>
</dbReference>
<dbReference type="AlphaFoldDB" id="A0A382NLZ8"/>
<dbReference type="PIRSF" id="PIRSF002144">
    <property type="entry name" value="Ribosomal_S19"/>
    <property type="match status" value="1"/>
</dbReference>
<keyword evidence="3" id="KW-0694">RNA-binding</keyword>
<feature type="region of interest" description="Disordered" evidence="6">
    <location>
        <begin position="74"/>
        <end position="109"/>
    </location>
</feature>
<dbReference type="GO" id="GO:0005737">
    <property type="term" value="C:cytoplasm"/>
    <property type="evidence" value="ECO:0007669"/>
    <property type="project" value="UniProtKB-ARBA"/>
</dbReference>
<keyword evidence="4" id="KW-0689">Ribosomal protein</keyword>
<reference evidence="7" key="1">
    <citation type="submission" date="2018-05" db="EMBL/GenBank/DDBJ databases">
        <authorList>
            <person name="Lanie J.A."/>
            <person name="Ng W.-L."/>
            <person name="Kazmierczak K.M."/>
            <person name="Andrzejewski T.M."/>
            <person name="Davidsen T.M."/>
            <person name="Wayne K.J."/>
            <person name="Tettelin H."/>
            <person name="Glass J.I."/>
            <person name="Rusch D."/>
            <person name="Podicherti R."/>
            <person name="Tsui H.-C.T."/>
            <person name="Winkler M.E."/>
        </authorList>
    </citation>
    <scope>NUCLEOTIDE SEQUENCE</scope>
</reference>
<protein>
    <recommendedName>
        <fullName evidence="8">30S ribosomal protein S19</fullName>
    </recommendedName>
</protein>
<dbReference type="PANTHER" id="PTHR11880">
    <property type="entry name" value="RIBOSOMAL PROTEIN S19P FAMILY MEMBER"/>
    <property type="match status" value="1"/>
</dbReference>
<dbReference type="SUPFAM" id="SSF54570">
    <property type="entry name" value="Ribosomal protein S19"/>
    <property type="match status" value="1"/>
</dbReference>
<evidence type="ECO:0000256" key="2">
    <source>
        <dbReference type="ARBA" id="ARBA00022730"/>
    </source>
</evidence>
<dbReference type="GO" id="GO:0000028">
    <property type="term" value="P:ribosomal small subunit assembly"/>
    <property type="evidence" value="ECO:0007669"/>
    <property type="project" value="TreeGrafter"/>
</dbReference>
<dbReference type="InterPro" id="IPR020934">
    <property type="entry name" value="Ribosomal_uS19_CS"/>
</dbReference>
<proteinExistence type="inferred from homology"/>
<dbReference type="GO" id="GO:0019843">
    <property type="term" value="F:rRNA binding"/>
    <property type="evidence" value="ECO:0007669"/>
    <property type="project" value="UniProtKB-KW"/>
</dbReference>
<evidence type="ECO:0000256" key="5">
    <source>
        <dbReference type="ARBA" id="ARBA00023274"/>
    </source>
</evidence>
<dbReference type="FunFam" id="3.30.860.10:FF:000001">
    <property type="entry name" value="30S ribosomal protein S19"/>
    <property type="match status" value="1"/>
</dbReference>
<dbReference type="HAMAP" id="MF_00531">
    <property type="entry name" value="Ribosomal_uS19"/>
    <property type="match status" value="1"/>
</dbReference>
<dbReference type="Gene3D" id="3.30.860.10">
    <property type="entry name" value="30s Ribosomal Protein S19, Chain A"/>
    <property type="match status" value="1"/>
</dbReference>
<keyword evidence="5" id="KW-0687">Ribonucleoprotein</keyword>